<dbReference type="EMBL" id="JAGXTP010000001">
    <property type="protein sequence ID" value="MBS3847669.1"/>
    <property type="molecule type" value="Genomic_DNA"/>
</dbReference>
<dbReference type="Pfam" id="PF00149">
    <property type="entry name" value="Metallophos"/>
    <property type="match status" value="1"/>
</dbReference>
<dbReference type="GO" id="GO:0016787">
    <property type="term" value="F:hydrolase activity"/>
    <property type="evidence" value="ECO:0007669"/>
    <property type="project" value="UniProtKB-KW"/>
</dbReference>
<dbReference type="InterPro" id="IPR050884">
    <property type="entry name" value="CNP_phosphodiesterase-III"/>
</dbReference>
<keyword evidence="2" id="KW-0378">Hydrolase</keyword>
<dbReference type="Proteomes" id="UP000678281">
    <property type="component" value="Unassembled WGS sequence"/>
</dbReference>
<dbReference type="PANTHER" id="PTHR42988:SF2">
    <property type="entry name" value="CYCLIC NUCLEOTIDE PHOSPHODIESTERASE CBUA0032-RELATED"/>
    <property type="match status" value="1"/>
</dbReference>
<proteinExistence type="inferred from homology"/>
<comment type="caution">
    <text evidence="6">The sequence shown here is derived from an EMBL/GenBank/DDBJ whole genome shotgun (WGS) entry which is preliminary data.</text>
</comment>
<keyword evidence="7" id="KW-1185">Reference proteome</keyword>
<name>A0A942EA92_9HYPH</name>
<comment type="similarity">
    <text evidence="4">Belongs to the cyclic nucleotide phosphodiesterase class-III family.</text>
</comment>
<reference evidence="6" key="1">
    <citation type="submission" date="2021-04" db="EMBL/GenBank/DDBJ databases">
        <title>Devosia litorisediminis sp. nov., isolated from a sand dune.</title>
        <authorList>
            <person name="Park S."/>
            <person name="Yoon J.-H."/>
        </authorList>
    </citation>
    <scope>NUCLEOTIDE SEQUENCE</scope>
    <source>
        <strain evidence="6">BSSL-BM10</strain>
    </source>
</reference>
<dbReference type="Gene3D" id="3.30.750.180">
    <property type="entry name" value="GpdQ, beta-strand dimerisation domain"/>
    <property type="match status" value="1"/>
</dbReference>
<feature type="domain" description="Calcineurin-like phosphoesterase" evidence="5">
    <location>
        <begin position="3"/>
        <end position="188"/>
    </location>
</feature>
<dbReference type="InterPro" id="IPR042283">
    <property type="entry name" value="GpdQ_catalytic"/>
</dbReference>
<evidence type="ECO:0000313" key="6">
    <source>
        <dbReference type="EMBL" id="MBS3847669.1"/>
    </source>
</evidence>
<dbReference type="InterPro" id="IPR004843">
    <property type="entry name" value="Calcineurin-like_PHP"/>
</dbReference>
<evidence type="ECO:0000256" key="2">
    <source>
        <dbReference type="ARBA" id="ARBA00022801"/>
    </source>
</evidence>
<dbReference type="InterPro" id="IPR029052">
    <property type="entry name" value="Metallo-depent_PP-like"/>
</dbReference>
<evidence type="ECO:0000256" key="4">
    <source>
        <dbReference type="ARBA" id="ARBA00025742"/>
    </source>
</evidence>
<keyword evidence="3" id="KW-0408">Iron</keyword>
<dbReference type="Gene3D" id="3.60.21.40">
    <property type="entry name" value="GpdQ, catalytic alpha/beta sandwich domain"/>
    <property type="match status" value="1"/>
</dbReference>
<sequence>MIVAQLSDIHADGSSAALDRLDRVLAWLKTIAPDAIIVSGDLAEYDHDASYHAIHTRLAATGSPYFVVPGNVDDHHALYQTFGQQMGWGGARPFNSVGLVGNGLRVIGLDVTVAGAHHGDAAPVLDWLEEELNSGGPPALIFQHQHPFLCGIDGKDHNICRNGDRLAGVINQAKDQVLGLTCGHVHRPMFTRFAGLPATMSPSVARANRLKLDGREPAVSDPPGMMLHHWHADALVSHVVMVS</sequence>
<evidence type="ECO:0000256" key="1">
    <source>
        <dbReference type="ARBA" id="ARBA00022723"/>
    </source>
</evidence>
<evidence type="ECO:0000313" key="7">
    <source>
        <dbReference type="Proteomes" id="UP000678281"/>
    </source>
</evidence>
<dbReference type="GO" id="GO:0046872">
    <property type="term" value="F:metal ion binding"/>
    <property type="evidence" value="ECO:0007669"/>
    <property type="project" value="UniProtKB-KW"/>
</dbReference>
<dbReference type="RefSeq" id="WP_212657273.1">
    <property type="nucleotide sequence ID" value="NZ_JAGXTP010000001.1"/>
</dbReference>
<dbReference type="PANTHER" id="PTHR42988">
    <property type="entry name" value="PHOSPHOHYDROLASE"/>
    <property type="match status" value="1"/>
</dbReference>
<evidence type="ECO:0000259" key="5">
    <source>
        <dbReference type="Pfam" id="PF00149"/>
    </source>
</evidence>
<accession>A0A942EA92</accession>
<evidence type="ECO:0000256" key="3">
    <source>
        <dbReference type="ARBA" id="ARBA00023004"/>
    </source>
</evidence>
<dbReference type="AlphaFoldDB" id="A0A942EA92"/>
<dbReference type="InterPro" id="IPR042281">
    <property type="entry name" value="GpdQ_beta-strand"/>
</dbReference>
<dbReference type="SUPFAM" id="SSF56300">
    <property type="entry name" value="Metallo-dependent phosphatases"/>
    <property type="match status" value="1"/>
</dbReference>
<protein>
    <submittedName>
        <fullName evidence="6">Metallophosphoesterase</fullName>
    </submittedName>
</protein>
<gene>
    <name evidence="6" type="ORF">KD146_03055</name>
</gene>
<organism evidence="6 7">
    <name type="scientific">Devosia litorisediminis</name>
    <dbReference type="NCBI Taxonomy" id="2829817"/>
    <lineage>
        <taxon>Bacteria</taxon>
        <taxon>Pseudomonadati</taxon>
        <taxon>Pseudomonadota</taxon>
        <taxon>Alphaproteobacteria</taxon>
        <taxon>Hyphomicrobiales</taxon>
        <taxon>Devosiaceae</taxon>
        <taxon>Devosia</taxon>
    </lineage>
</organism>
<keyword evidence="1" id="KW-0479">Metal-binding</keyword>